<dbReference type="Gene3D" id="3.60.110.10">
    <property type="entry name" value="Carbon-nitrogen hydrolase"/>
    <property type="match status" value="1"/>
</dbReference>
<proteinExistence type="predicted"/>
<dbReference type="Proteomes" id="UP000054323">
    <property type="component" value="Unassembled WGS sequence"/>
</dbReference>
<keyword evidence="1" id="KW-0378">Hydrolase</keyword>
<dbReference type="CDD" id="cd07573">
    <property type="entry name" value="CPA"/>
    <property type="match status" value="1"/>
</dbReference>
<dbReference type="SUPFAM" id="SSF55909">
    <property type="entry name" value="Pentein"/>
    <property type="match status" value="1"/>
</dbReference>
<dbReference type="InterPro" id="IPR003010">
    <property type="entry name" value="C-N_Hydrolase"/>
</dbReference>
<dbReference type="Pfam" id="PF00795">
    <property type="entry name" value="CN_hydrolase"/>
    <property type="match status" value="1"/>
</dbReference>
<dbReference type="GO" id="GO:0047632">
    <property type="term" value="F:agmatine deiminase activity"/>
    <property type="evidence" value="ECO:0007669"/>
    <property type="project" value="TreeGrafter"/>
</dbReference>
<dbReference type="EMBL" id="LGGD01000021">
    <property type="protein sequence ID" value="KUK63471.1"/>
    <property type="molecule type" value="Genomic_DNA"/>
</dbReference>
<sequence>MKMSTQMIGLIQTAVGDDPDRNLARTLAMAEQAIAKGARIICLQELFRVPYFPQYEDTDASAYAETIPGASTEAFSALAREHGVVIVVPLYERTASGEHYNAAVVIDADGRLLPAYRKVHVPYDPLFYEKTYFSPGNRYRVYDTRYGRIAVLICYDQWFPEAARAVALMGAEIIFYPTAIGRIAGEEPPEGDWREAWETVQRGHAIANSVHVAAVNRVGDEGSIRFFGSSFVADAFGNVLARASETNEEVLVVEVDFAENEAVREGWGFFRNRRPETYGALTRRLPPGRTPAGSGYRMPAEWEPHDAVWLSWPHDRETFPDLATVEAAYVEMIAALRGSETVSLLVTDEKMQIRVKAMLEEEGVDTGGIRFHVVDYADVWFRDYGPTFVVNRKAGSLAMVNWTFNAWGEKYPALMEDTRVPLFMNREMGLPVFTPGIVLEGGSIEVNGCGTVITTEACLLNPNRNPRLSREEIEAYLEAYLGAGHVIWLKRGIAGDDTDGHIDDIARFVNPTTVLCALEENEDDENYALLQENYEILRASTDQDGNPLTVVPLPMPGRVGGAERLPASYANFYIGNSVVLVPVFGHPNDEVALAQIRQVFPGRKVVGIDCTAMVAGLGAIHCISQQQPSIVPDVTGAAAESASREE</sequence>
<comment type="caution">
    <text evidence="3">The sequence shown here is derived from an EMBL/GenBank/DDBJ whole genome shotgun (WGS) entry which is preliminary data.</text>
</comment>
<evidence type="ECO:0000256" key="1">
    <source>
        <dbReference type="ARBA" id="ARBA00022801"/>
    </source>
</evidence>
<dbReference type="GO" id="GO:0004668">
    <property type="term" value="F:protein-arginine deiminase activity"/>
    <property type="evidence" value="ECO:0007669"/>
    <property type="project" value="InterPro"/>
</dbReference>
<dbReference type="Gene3D" id="3.75.10.10">
    <property type="entry name" value="L-arginine/glycine Amidinotransferase, Chain A"/>
    <property type="match status" value="1"/>
</dbReference>
<dbReference type="SUPFAM" id="SSF56317">
    <property type="entry name" value="Carbon-nitrogen hydrolase"/>
    <property type="match status" value="1"/>
</dbReference>
<dbReference type="PROSITE" id="PS50263">
    <property type="entry name" value="CN_HYDROLASE"/>
    <property type="match status" value="1"/>
</dbReference>
<organism evidence="3 4">
    <name type="scientific">Methanoculleus marisnigri</name>
    <dbReference type="NCBI Taxonomy" id="2198"/>
    <lineage>
        <taxon>Archaea</taxon>
        <taxon>Methanobacteriati</taxon>
        <taxon>Methanobacteriota</taxon>
        <taxon>Stenosarchaea group</taxon>
        <taxon>Methanomicrobia</taxon>
        <taxon>Methanomicrobiales</taxon>
        <taxon>Methanomicrobiaceae</taxon>
        <taxon>Methanoculleus</taxon>
    </lineage>
</organism>
<evidence type="ECO:0000313" key="4">
    <source>
        <dbReference type="Proteomes" id="UP000054323"/>
    </source>
</evidence>
<dbReference type="PANTHER" id="PTHR31377">
    <property type="entry name" value="AGMATINE DEIMINASE-RELATED"/>
    <property type="match status" value="1"/>
</dbReference>
<dbReference type="AlphaFoldDB" id="A0A101GS54"/>
<evidence type="ECO:0000259" key="2">
    <source>
        <dbReference type="PROSITE" id="PS50263"/>
    </source>
</evidence>
<gene>
    <name evidence="3" type="ORF">XD82_0300</name>
</gene>
<feature type="domain" description="CN hydrolase" evidence="2">
    <location>
        <begin position="3"/>
        <end position="257"/>
    </location>
</feature>
<dbReference type="PANTHER" id="PTHR31377:SF0">
    <property type="entry name" value="AGMATINE DEIMINASE-RELATED"/>
    <property type="match status" value="1"/>
</dbReference>
<dbReference type="InterPro" id="IPR007466">
    <property type="entry name" value="Peptidyl-Arg-deiminase_porph"/>
</dbReference>
<evidence type="ECO:0000313" key="3">
    <source>
        <dbReference type="EMBL" id="KUK63471.1"/>
    </source>
</evidence>
<reference evidence="4" key="1">
    <citation type="journal article" date="2015" name="MBio">
        <title>Genome-Resolved Metagenomic Analysis Reveals Roles for Candidate Phyla and Other Microbial Community Members in Biogeochemical Transformations in Oil Reservoirs.</title>
        <authorList>
            <person name="Hu P."/>
            <person name="Tom L."/>
            <person name="Singh A."/>
            <person name="Thomas B.C."/>
            <person name="Baker B.J."/>
            <person name="Piceno Y.M."/>
            <person name="Andersen G.L."/>
            <person name="Banfield J.F."/>
        </authorList>
    </citation>
    <scope>NUCLEOTIDE SEQUENCE [LARGE SCALE GENOMIC DNA]</scope>
</reference>
<dbReference type="PATRIC" id="fig|2198.4.peg.513"/>
<name>A0A101GS54_9EURY</name>
<protein>
    <submittedName>
        <fullName evidence="3">Agmatine deiminase</fullName>
    </submittedName>
</protein>
<accession>A0A101GS54</accession>
<dbReference type="Pfam" id="PF04371">
    <property type="entry name" value="PAD_porph"/>
    <property type="match status" value="1"/>
</dbReference>
<dbReference type="InterPro" id="IPR036526">
    <property type="entry name" value="C-N_Hydrolase_sf"/>
</dbReference>
<dbReference type="GO" id="GO:0009446">
    <property type="term" value="P:putrescine biosynthetic process"/>
    <property type="evidence" value="ECO:0007669"/>
    <property type="project" value="InterPro"/>
</dbReference>